<dbReference type="EC" id="1.8.1.8" evidence="18"/>
<evidence type="ECO:0000256" key="16">
    <source>
        <dbReference type="ARBA" id="ARBA00047388"/>
    </source>
</evidence>
<dbReference type="GO" id="GO:0017004">
    <property type="term" value="P:cytochrome complex assembly"/>
    <property type="evidence" value="ECO:0007669"/>
    <property type="project" value="UniProtKB-UniRule"/>
</dbReference>
<dbReference type="PANTHER" id="PTHR32234">
    <property type="entry name" value="THIOL:DISULFIDE INTERCHANGE PROTEIN DSBD"/>
    <property type="match status" value="1"/>
</dbReference>
<keyword evidence="3 18" id="KW-0813">Transport</keyword>
<feature type="chain" id="PRO_5018342002" description="Thiol:disulfide interchange protein DsbD" evidence="18">
    <location>
        <begin position="22"/>
        <end position="609"/>
    </location>
</feature>
<dbReference type="SUPFAM" id="SSF52833">
    <property type="entry name" value="Thioredoxin-like"/>
    <property type="match status" value="1"/>
</dbReference>
<dbReference type="CDD" id="cd02953">
    <property type="entry name" value="DsbDgamma"/>
    <property type="match status" value="1"/>
</dbReference>
<comment type="subcellular location">
    <subcellularLocation>
        <location evidence="1 18">Cell inner membrane</location>
        <topology evidence="1 18">Multi-pass membrane protein</topology>
    </subcellularLocation>
</comment>
<feature type="transmembrane region" description="Helical" evidence="18">
    <location>
        <begin position="411"/>
        <end position="430"/>
    </location>
</feature>
<dbReference type="EMBL" id="QWEZ01000001">
    <property type="protein sequence ID" value="RRJ83635.1"/>
    <property type="molecule type" value="Genomic_DNA"/>
</dbReference>
<keyword evidence="10 18" id="KW-1133">Transmembrane helix</keyword>
<evidence type="ECO:0000256" key="10">
    <source>
        <dbReference type="ARBA" id="ARBA00022989"/>
    </source>
</evidence>
<evidence type="ECO:0000256" key="12">
    <source>
        <dbReference type="ARBA" id="ARBA00023027"/>
    </source>
</evidence>
<keyword evidence="7 18" id="KW-0732">Signal</keyword>
<keyword evidence="11 18" id="KW-0560">Oxidoreductase</keyword>
<feature type="transmembrane region" description="Helical" evidence="18">
    <location>
        <begin position="267"/>
        <end position="289"/>
    </location>
</feature>
<dbReference type="InterPro" id="IPR013766">
    <property type="entry name" value="Thioredoxin_domain"/>
</dbReference>
<comment type="function">
    <text evidence="18">Required to facilitate the formation of correct disulfide bonds in some periplasmic proteins and for the assembly of the periplasmic c-type cytochromes. Acts by transferring electrons from cytoplasmic thioredoxin to the periplasm. This transfer involves a cascade of disulfide bond formation and reduction steps.</text>
</comment>
<keyword evidence="8 18" id="KW-0201">Cytochrome c-type biogenesis</keyword>
<keyword evidence="13 18" id="KW-0472">Membrane</keyword>
<dbReference type="Pfam" id="PF13899">
    <property type="entry name" value="Thioredoxin_7"/>
    <property type="match status" value="1"/>
</dbReference>
<feature type="transmembrane region" description="Helical" evidence="18">
    <location>
        <begin position="184"/>
        <end position="217"/>
    </location>
</feature>
<dbReference type="PROSITE" id="PS51352">
    <property type="entry name" value="THIOREDOXIN_2"/>
    <property type="match status" value="1"/>
</dbReference>
<dbReference type="InterPro" id="IPR003834">
    <property type="entry name" value="Cyt_c_assmbl_TM_dom"/>
</dbReference>
<keyword evidence="4 18" id="KW-1003">Cell membrane</keyword>
<feature type="disulfide bond" description="Redox-active" evidence="18">
    <location>
        <begin position="133"/>
        <end position="139"/>
    </location>
</feature>
<evidence type="ECO:0000259" key="19">
    <source>
        <dbReference type="PROSITE" id="PS51352"/>
    </source>
</evidence>
<protein>
    <recommendedName>
        <fullName evidence="18">Thiol:disulfide interchange protein DsbD</fullName>
        <ecNumber evidence="18">1.8.1.8</ecNumber>
    </recommendedName>
    <alternativeName>
        <fullName evidence="18">Protein-disulfide reductase</fullName>
        <shortName evidence="18">Disulfide reductase</shortName>
    </alternativeName>
</protein>
<evidence type="ECO:0000313" key="20">
    <source>
        <dbReference type="EMBL" id="RRJ83635.1"/>
    </source>
</evidence>
<evidence type="ECO:0000256" key="17">
    <source>
        <dbReference type="ARBA" id="ARBA00047804"/>
    </source>
</evidence>
<feature type="signal peptide" evidence="18">
    <location>
        <begin position="1"/>
        <end position="21"/>
    </location>
</feature>
<dbReference type="RefSeq" id="WP_125013786.1">
    <property type="nucleotide sequence ID" value="NZ_QWEZ01000001.1"/>
</dbReference>
<dbReference type="InterPro" id="IPR022910">
    <property type="entry name" value="Thiol_diS_interchange_DbsD"/>
</dbReference>
<keyword evidence="21" id="KW-1185">Reference proteome</keyword>
<comment type="catalytic activity">
    <reaction evidence="16 18">
        <text>[protein]-dithiol + NAD(+) = [protein]-disulfide + NADH + H(+)</text>
        <dbReference type="Rhea" id="RHEA:18749"/>
        <dbReference type="Rhea" id="RHEA-COMP:10593"/>
        <dbReference type="Rhea" id="RHEA-COMP:10594"/>
        <dbReference type="ChEBI" id="CHEBI:15378"/>
        <dbReference type="ChEBI" id="CHEBI:29950"/>
        <dbReference type="ChEBI" id="CHEBI:50058"/>
        <dbReference type="ChEBI" id="CHEBI:57540"/>
        <dbReference type="ChEBI" id="CHEBI:57945"/>
        <dbReference type="EC" id="1.8.1.8"/>
    </reaction>
</comment>
<keyword evidence="15 18" id="KW-0676">Redox-active center</keyword>
<evidence type="ECO:0000256" key="3">
    <source>
        <dbReference type="ARBA" id="ARBA00022448"/>
    </source>
</evidence>
<keyword evidence="5 18" id="KW-0997">Cell inner membrane</keyword>
<evidence type="ECO:0000256" key="14">
    <source>
        <dbReference type="ARBA" id="ARBA00023157"/>
    </source>
</evidence>
<dbReference type="GO" id="GO:0047134">
    <property type="term" value="F:protein-disulfide reductase [NAD(P)H] activity"/>
    <property type="evidence" value="ECO:0007669"/>
    <property type="project" value="UniProtKB-UniRule"/>
</dbReference>
<evidence type="ECO:0000256" key="18">
    <source>
        <dbReference type="HAMAP-Rule" id="MF_00399"/>
    </source>
</evidence>
<comment type="catalytic activity">
    <reaction evidence="17 18">
        <text>[protein]-dithiol + NADP(+) = [protein]-disulfide + NADPH + H(+)</text>
        <dbReference type="Rhea" id="RHEA:18753"/>
        <dbReference type="Rhea" id="RHEA-COMP:10593"/>
        <dbReference type="Rhea" id="RHEA-COMP:10594"/>
        <dbReference type="ChEBI" id="CHEBI:15378"/>
        <dbReference type="ChEBI" id="CHEBI:29950"/>
        <dbReference type="ChEBI" id="CHEBI:50058"/>
        <dbReference type="ChEBI" id="CHEBI:57783"/>
        <dbReference type="ChEBI" id="CHEBI:58349"/>
        <dbReference type="EC" id="1.8.1.8"/>
    </reaction>
</comment>
<dbReference type="Gene3D" id="3.40.30.10">
    <property type="entry name" value="Glutaredoxin"/>
    <property type="match status" value="1"/>
</dbReference>
<dbReference type="AlphaFoldDB" id="A0A3P3VLM4"/>
<dbReference type="GO" id="GO:0045454">
    <property type="term" value="P:cell redox homeostasis"/>
    <property type="evidence" value="ECO:0007669"/>
    <property type="project" value="TreeGrafter"/>
</dbReference>
<evidence type="ECO:0000256" key="7">
    <source>
        <dbReference type="ARBA" id="ARBA00022729"/>
    </source>
</evidence>
<feature type="transmembrane region" description="Helical" evidence="18">
    <location>
        <begin position="310"/>
        <end position="340"/>
    </location>
</feature>
<dbReference type="InterPro" id="IPR036249">
    <property type="entry name" value="Thioredoxin-like_sf"/>
</dbReference>
<evidence type="ECO:0000256" key="6">
    <source>
        <dbReference type="ARBA" id="ARBA00022692"/>
    </source>
</evidence>
<comment type="caution">
    <text evidence="20">The sequence shown here is derived from an EMBL/GenBank/DDBJ whole genome shotgun (WGS) entry which is preliminary data.</text>
</comment>
<evidence type="ECO:0000256" key="15">
    <source>
        <dbReference type="ARBA" id="ARBA00023284"/>
    </source>
</evidence>
<feature type="domain" description="Thioredoxin" evidence="19">
    <location>
        <begin position="481"/>
        <end position="607"/>
    </location>
</feature>
<gene>
    <name evidence="18 20" type="primary">dsbD</name>
    <name evidence="20" type="ORF">D0544_00475</name>
</gene>
<feature type="transmembrane region" description="Helical" evidence="18">
    <location>
        <begin position="387"/>
        <end position="405"/>
    </location>
</feature>
<dbReference type="Gene3D" id="2.60.40.1250">
    <property type="entry name" value="Thiol:disulfide interchange protein DsbD, N-terminal domain"/>
    <property type="match status" value="1"/>
</dbReference>
<feature type="transmembrane region" description="Helical" evidence="18">
    <location>
        <begin position="229"/>
        <end position="255"/>
    </location>
</feature>
<evidence type="ECO:0000256" key="13">
    <source>
        <dbReference type="ARBA" id="ARBA00023136"/>
    </source>
</evidence>
<feature type="transmembrane region" description="Helical" evidence="18">
    <location>
        <begin position="442"/>
        <end position="459"/>
    </location>
</feature>
<dbReference type="InterPro" id="IPR036929">
    <property type="entry name" value="DsbDN_sf"/>
</dbReference>
<evidence type="ECO:0000256" key="1">
    <source>
        <dbReference type="ARBA" id="ARBA00004429"/>
    </source>
</evidence>
<keyword evidence="14 18" id="KW-1015">Disulfide bond</keyword>
<dbReference type="Pfam" id="PF02683">
    <property type="entry name" value="DsbD_TM"/>
    <property type="match status" value="1"/>
</dbReference>
<dbReference type="InterPro" id="IPR028250">
    <property type="entry name" value="DsbDN"/>
</dbReference>
<reference evidence="20 21" key="1">
    <citation type="submission" date="2018-08" db="EMBL/GenBank/DDBJ databases">
        <authorList>
            <person name="Khan S.A."/>
        </authorList>
    </citation>
    <scope>NUCLEOTIDE SEQUENCE [LARGE SCALE GENOMIC DNA]</scope>
    <source>
        <strain evidence="20 21">GTF-13</strain>
    </source>
</reference>
<dbReference type="GO" id="GO:0005886">
    <property type="term" value="C:plasma membrane"/>
    <property type="evidence" value="ECO:0007669"/>
    <property type="project" value="UniProtKB-SubCell"/>
</dbReference>
<comment type="similarity">
    <text evidence="2 18">Belongs to the thioredoxin family. DsbD subfamily.</text>
</comment>
<keyword evidence="12 18" id="KW-0520">NAD</keyword>
<accession>A0A3P3VLM4</accession>
<sequence length="609" mass="65497" precursor="true">MRTLTSLLILMTALLATPAYSAVFSNLFSDANSNASEFLPVEEAFQVDGSLDGELANIRFRVTEGHYLYNNRFKFVTVEGDSSLQPAQLPPGKPKYDQFQQQELEVYTSDVTIPLVIPGASDFLELDVTFQGCADAGLCYPPHTQRIALLNQPGSAQLADSSAAPRNAATEDQQFTRLLSDSSWLVIIGLFLIAGLGLTFTPCVLPMVPILSSLIVGNGQHPPSRGHTIAYSSAYVLGMALTFAIAGTLMGYFGAGLNLQAKLQSPWVLIPFAGLFVLLSLSMFGFYELQLPSALRNRVQSLNERSRGGSLGGALLMGVLSSLVVSPCVTAPLAGALVYISTTGDALLGGFALFALGLGMGIPLLILAVGGSSLLPKAGAWMESVKAVFGVMLLGVAIWMLERLLPGPVTLLLWATLLVVSAIFMGALRLDGQRGWPALWQGLGLIMLIYGGCLVIGAAQGNVDPLRPLQLNWSTASANTSNPGAPALEFRSVSSLPELQRAVDEARAQQMPVFVDFYADWCISCKITEREIFPQPAIYNQLTRFTLIRADVTDNQQAQQELLKAFKLFGPPAFLFYDRQGSELVHLRVQGEPSAESLRTTLQQALAES</sequence>
<dbReference type="Proteomes" id="UP000280792">
    <property type="component" value="Unassembled WGS sequence"/>
</dbReference>
<keyword evidence="9 18" id="KW-0249">Electron transport</keyword>
<feature type="disulfide bond" description="Redox-active" evidence="18">
    <location>
        <begin position="522"/>
        <end position="525"/>
    </location>
</feature>
<dbReference type="GO" id="GO:0009055">
    <property type="term" value="F:electron transfer activity"/>
    <property type="evidence" value="ECO:0007669"/>
    <property type="project" value="UniProtKB-UniRule"/>
</dbReference>
<proteinExistence type="inferred from homology"/>
<keyword evidence="6 18" id="KW-0812">Transmembrane</keyword>
<feature type="transmembrane region" description="Helical" evidence="18">
    <location>
        <begin position="346"/>
        <end position="375"/>
    </location>
</feature>
<dbReference type="InterPro" id="IPR035671">
    <property type="entry name" value="DsbD_gamma"/>
</dbReference>
<dbReference type="Pfam" id="PF11412">
    <property type="entry name" value="DsbD_N"/>
    <property type="match status" value="1"/>
</dbReference>
<organism evidence="20 21">
    <name type="scientific">Aestuariirhabdus litorea</name>
    <dbReference type="NCBI Taxonomy" id="2528527"/>
    <lineage>
        <taxon>Bacteria</taxon>
        <taxon>Pseudomonadati</taxon>
        <taxon>Pseudomonadota</taxon>
        <taxon>Gammaproteobacteria</taxon>
        <taxon>Oceanospirillales</taxon>
        <taxon>Aestuariirhabdaceae</taxon>
        <taxon>Aestuariirhabdus</taxon>
    </lineage>
</organism>
<comment type="caution">
    <text evidence="18">Lacks conserved residue(s) required for the propagation of feature annotation.</text>
</comment>
<evidence type="ECO:0000256" key="2">
    <source>
        <dbReference type="ARBA" id="ARBA00007241"/>
    </source>
</evidence>
<dbReference type="NCBIfam" id="NF001419">
    <property type="entry name" value="PRK00293.1"/>
    <property type="match status" value="1"/>
</dbReference>
<dbReference type="HAMAP" id="MF_00399">
    <property type="entry name" value="DbsD"/>
    <property type="match status" value="1"/>
</dbReference>
<dbReference type="PANTHER" id="PTHR32234:SF0">
    <property type="entry name" value="THIOL:DISULFIDE INTERCHANGE PROTEIN DSBD"/>
    <property type="match status" value="1"/>
</dbReference>
<name>A0A3P3VLM4_9GAMM</name>
<evidence type="ECO:0000256" key="8">
    <source>
        <dbReference type="ARBA" id="ARBA00022748"/>
    </source>
</evidence>
<evidence type="ECO:0000256" key="11">
    <source>
        <dbReference type="ARBA" id="ARBA00023002"/>
    </source>
</evidence>
<evidence type="ECO:0000313" key="21">
    <source>
        <dbReference type="Proteomes" id="UP000280792"/>
    </source>
</evidence>
<dbReference type="SUPFAM" id="SSF74863">
    <property type="entry name" value="Thiol:disulfide interchange protein DsbD, N-terminal domain (DsbD-alpha)"/>
    <property type="match status" value="1"/>
</dbReference>
<reference evidence="20 21" key="2">
    <citation type="submission" date="2018-12" db="EMBL/GenBank/DDBJ databases">
        <title>Simiduia agarivorans gen. nov., sp. nov., a marine, agarolytic bacterium isolated from shallow coastal water from Keelung, Taiwan.</title>
        <authorList>
            <person name="Shieh W.Y."/>
        </authorList>
    </citation>
    <scope>NUCLEOTIDE SEQUENCE [LARGE SCALE GENOMIC DNA]</scope>
    <source>
        <strain evidence="20 21">GTF-13</strain>
    </source>
</reference>
<evidence type="ECO:0000256" key="5">
    <source>
        <dbReference type="ARBA" id="ARBA00022519"/>
    </source>
</evidence>
<evidence type="ECO:0000256" key="9">
    <source>
        <dbReference type="ARBA" id="ARBA00022982"/>
    </source>
</evidence>
<evidence type="ECO:0000256" key="4">
    <source>
        <dbReference type="ARBA" id="ARBA00022475"/>
    </source>
</evidence>